<organism evidence="1 2">
    <name type="scientific">Kickxella alabastrina</name>
    <dbReference type="NCBI Taxonomy" id="61397"/>
    <lineage>
        <taxon>Eukaryota</taxon>
        <taxon>Fungi</taxon>
        <taxon>Fungi incertae sedis</taxon>
        <taxon>Zoopagomycota</taxon>
        <taxon>Kickxellomycotina</taxon>
        <taxon>Kickxellomycetes</taxon>
        <taxon>Kickxellales</taxon>
        <taxon>Kickxellaceae</taxon>
        <taxon>Kickxella</taxon>
    </lineage>
</organism>
<accession>A0ACC1IJD9</accession>
<reference evidence="1" key="1">
    <citation type="submission" date="2022-07" db="EMBL/GenBank/DDBJ databases">
        <title>Phylogenomic reconstructions and comparative analyses of Kickxellomycotina fungi.</title>
        <authorList>
            <person name="Reynolds N.K."/>
            <person name="Stajich J.E."/>
            <person name="Barry K."/>
            <person name="Grigoriev I.V."/>
            <person name="Crous P."/>
            <person name="Smith M.E."/>
        </authorList>
    </citation>
    <scope>NUCLEOTIDE SEQUENCE</scope>
    <source>
        <strain evidence="1">Benny 63K</strain>
    </source>
</reference>
<evidence type="ECO:0000313" key="1">
    <source>
        <dbReference type="EMBL" id="KAJ1896785.1"/>
    </source>
</evidence>
<dbReference type="EMBL" id="JANBPG010000406">
    <property type="protein sequence ID" value="KAJ1896785.1"/>
    <property type="molecule type" value="Genomic_DNA"/>
</dbReference>
<evidence type="ECO:0000313" key="2">
    <source>
        <dbReference type="Proteomes" id="UP001150581"/>
    </source>
</evidence>
<gene>
    <name evidence="1" type="ORF">LPJ66_003789</name>
</gene>
<name>A0ACC1IJD9_9FUNG</name>
<keyword evidence="2" id="KW-1185">Reference proteome</keyword>
<feature type="non-terminal residue" evidence="1">
    <location>
        <position position="91"/>
    </location>
</feature>
<comment type="caution">
    <text evidence="1">The sequence shown here is derived from an EMBL/GenBank/DDBJ whole genome shotgun (WGS) entry which is preliminary data.</text>
</comment>
<sequence>MSDPTDSLTRGKFSISLEDSDNELDTLTQDIKGLSTGVKGSEQKKQTEEMKEVKAQPKEFIENETEVEVRLADIQADPNSPLYSIKSFEDL</sequence>
<proteinExistence type="predicted"/>
<dbReference type="Proteomes" id="UP001150581">
    <property type="component" value="Unassembled WGS sequence"/>
</dbReference>
<protein>
    <submittedName>
        <fullName evidence="1">Uncharacterized protein</fullName>
    </submittedName>
</protein>